<evidence type="ECO:0000256" key="1">
    <source>
        <dbReference type="ARBA" id="ARBA00008031"/>
    </source>
</evidence>
<accession>I0K6L5</accession>
<organism evidence="9 10">
    <name type="scientific">Fibrella aestuarina BUZ 2</name>
    <dbReference type="NCBI Taxonomy" id="1166018"/>
    <lineage>
        <taxon>Bacteria</taxon>
        <taxon>Pseudomonadati</taxon>
        <taxon>Bacteroidota</taxon>
        <taxon>Cytophagia</taxon>
        <taxon>Cytophagales</taxon>
        <taxon>Spirosomataceae</taxon>
        <taxon>Fibrella</taxon>
    </lineage>
</organism>
<dbReference type="InterPro" id="IPR013342">
    <property type="entry name" value="Mandelate_racemase_C"/>
</dbReference>
<dbReference type="GO" id="GO:0000287">
    <property type="term" value="F:magnesium ion binding"/>
    <property type="evidence" value="ECO:0007669"/>
    <property type="project" value="UniProtKB-ARBA"/>
</dbReference>
<dbReference type="AlphaFoldDB" id="I0K6L5"/>
<proteinExistence type="inferred from homology"/>
<name>I0K6L5_9BACT</name>
<evidence type="ECO:0000313" key="9">
    <source>
        <dbReference type="EMBL" id="CCG99768.1"/>
    </source>
</evidence>
<dbReference type="InterPro" id="IPR034603">
    <property type="entry name" value="Dipeptide_epimerase"/>
</dbReference>
<evidence type="ECO:0000259" key="8">
    <source>
        <dbReference type="SMART" id="SM00922"/>
    </source>
</evidence>
<dbReference type="HOGENOM" id="CLU_030273_4_0_10"/>
<dbReference type="STRING" id="1166018.FAES_1758"/>
<evidence type="ECO:0000256" key="2">
    <source>
        <dbReference type="ARBA" id="ARBA00022723"/>
    </source>
</evidence>
<dbReference type="KEGG" id="fae:FAES_1758"/>
<dbReference type="Pfam" id="PF13378">
    <property type="entry name" value="MR_MLE_C"/>
    <property type="match status" value="1"/>
</dbReference>
<dbReference type="InterPro" id="IPR013341">
    <property type="entry name" value="Mandelate_racemase_N_dom"/>
</dbReference>
<dbReference type="EC" id="5.1.1.-" evidence="7"/>
<dbReference type="SUPFAM" id="SSF51604">
    <property type="entry name" value="Enolase C-terminal domain-like"/>
    <property type="match status" value="1"/>
</dbReference>
<dbReference type="Proteomes" id="UP000011058">
    <property type="component" value="Chromosome"/>
</dbReference>
<dbReference type="GO" id="GO:0016855">
    <property type="term" value="F:racemase and epimerase activity, acting on amino acids and derivatives"/>
    <property type="evidence" value="ECO:0007669"/>
    <property type="project" value="UniProtKB-UniRule"/>
</dbReference>
<comment type="cofactor">
    <cofactor evidence="6 7">
        <name>Mg(2+)</name>
        <dbReference type="ChEBI" id="CHEBI:18420"/>
    </cofactor>
    <text evidence="6 7">Binds 1 Mg(2+) ion per subunit.</text>
</comment>
<dbReference type="PANTHER" id="PTHR48073">
    <property type="entry name" value="O-SUCCINYLBENZOATE SYNTHASE-RELATED"/>
    <property type="match status" value="1"/>
</dbReference>
<evidence type="ECO:0000256" key="5">
    <source>
        <dbReference type="PIRSR" id="PIRSR634603-1"/>
    </source>
</evidence>
<feature type="domain" description="Mandelate racemase/muconate lactonizing enzyme C-terminal" evidence="8">
    <location>
        <begin position="176"/>
        <end position="272"/>
    </location>
</feature>
<reference evidence="9 10" key="1">
    <citation type="journal article" date="2012" name="J. Bacteriol.">
        <title>Genome Sequence of Fibrella aestuarina BUZ 2T, a Filamentous Marine Bacterium.</title>
        <authorList>
            <person name="Filippini M."/>
            <person name="Qi W."/>
            <person name="Blom J."/>
            <person name="Goesmann A."/>
            <person name="Smits T.H."/>
            <person name="Bagheri H.C."/>
        </authorList>
    </citation>
    <scope>NUCLEOTIDE SEQUENCE [LARGE SCALE GENOMIC DNA]</scope>
    <source>
        <strain evidence="10">BUZ 2T</strain>
    </source>
</reference>
<evidence type="ECO:0000313" key="10">
    <source>
        <dbReference type="Proteomes" id="UP000011058"/>
    </source>
</evidence>
<evidence type="ECO:0000256" key="6">
    <source>
        <dbReference type="PIRSR" id="PIRSR634603-3"/>
    </source>
</evidence>
<keyword evidence="3 6" id="KW-0460">Magnesium</keyword>
<keyword evidence="10" id="KW-1185">Reference proteome</keyword>
<dbReference type="SUPFAM" id="SSF54826">
    <property type="entry name" value="Enolase N-terminal domain-like"/>
    <property type="match status" value="1"/>
</dbReference>
<feature type="active site" description="Proton acceptor; specific for (R)-substrate epimerization" evidence="5">
    <location>
        <position position="197"/>
    </location>
</feature>
<evidence type="ECO:0000256" key="7">
    <source>
        <dbReference type="RuleBase" id="RU366006"/>
    </source>
</evidence>
<dbReference type="SFLD" id="SFLDG00180">
    <property type="entry name" value="muconate_cycloisomerase"/>
    <property type="match status" value="1"/>
</dbReference>
<dbReference type="InterPro" id="IPR029017">
    <property type="entry name" value="Enolase-like_N"/>
</dbReference>
<dbReference type="SFLD" id="SFLDS00001">
    <property type="entry name" value="Enolase"/>
    <property type="match status" value="1"/>
</dbReference>
<dbReference type="eggNOG" id="COG4948">
    <property type="taxonomic scope" value="Bacteria"/>
</dbReference>
<keyword evidence="4 7" id="KW-0413">Isomerase</keyword>
<gene>
    <name evidence="9" type="ORF">FAES_1758</name>
</gene>
<feature type="binding site" evidence="6">
    <location>
        <position position="225"/>
    </location>
    <ligand>
        <name>Mg(2+)</name>
        <dbReference type="ChEBI" id="CHEBI:18420"/>
    </ligand>
</feature>
<dbReference type="PATRIC" id="fig|1166018.3.peg.3495"/>
<evidence type="ECO:0000256" key="4">
    <source>
        <dbReference type="ARBA" id="ARBA00023235"/>
    </source>
</evidence>
<dbReference type="CDD" id="cd03319">
    <property type="entry name" value="L-Ala-DL-Glu_epimerase"/>
    <property type="match status" value="1"/>
</dbReference>
<evidence type="ECO:0000256" key="3">
    <source>
        <dbReference type="ARBA" id="ARBA00022842"/>
    </source>
</evidence>
<dbReference type="PANTHER" id="PTHR48073:SF2">
    <property type="entry name" value="O-SUCCINYLBENZOATE SYNTHASE"/>
    <property type="match status" value="1"/>
</dbReference>
<dbReference type="InterPro" id="IPR036849">
    <property type="entry name" value="Enolase-like_C_sf"/>
</dbReference>
<comment type="similarity">
    <text evidence="1 7">Belongs to the mandelate racemase/muconate lactonizing enzyme family.</text>
</comment>
<dbReference type="FunFam" id="3.30.390.10:FF:000009">
    <property type="entry name" value="Hydrophobic dipeptide epimerase"/>
    <property type="match status" value="1"/>
</dbReference>
<dbReference type="Gene3D" id="3.20.20.120">
    <property type="entry name" value="Enolase-like C-terminal domain"/>
    <property type="match status" value="1"/>
</dbReference>
<dbReference type="InterPro" id="IPR029065">
    <property type="entry name" value="Enolase_C-like"/>
</dbReference>
<protein>
    <recommendedName>
        <fullName evidence="7">Dipeptide epimerase</fullName>
        <ecNumber evidence="7">5.1.1.-</ecNumber>
    </recommendedName>
</protein>
<keyword evidence="2 6" id="KW-0479">Metal-binding</keyword>
<dbReference type="SMART" id="SM00922">
    <property type="entry name" value="MR_MLE"/>
    <property type="match status" value="1"/>
</dbReference>
<dbReference type="GO" id="GO:0006518">
    <property type="term" value="P:peptide metabolic process"/>
    <property type="evidence" value="ECO:0007669"/>
    <property type="project" value="UniProtKB-ARBA"/>
</dbReference>
<dbReference type="EMBL" id="HE796683">
    <property type="protein sequence ID" value="CCG99768.1"/>
    <property type="molecule type" value="Genomic_DNA"/>
</dbReference>
<sequence>MSRLVNERKRLTHLFYQRQPLSLVHSVTRSLFNFARMKITRITLYQYNIPLKAPIAISLGIIDAARNLLVQIDTDEGLTGWGEGSPFWMIVGETQASGWAAAEDLSRLLVGRDPLDIEGCLQAMLRYLPGHPTTRSAFDMALYDLAAKRANMPLYQFLGGSNRPLVTDETIYINDPDRMADDARRIAANGAEAIKIKVGTTAQADLDRLAAIRQVIPYELPIRLDANQGWDVPTARTVLTAVGDWNVQYCEQPLRRTDIAGLRHLRQRVNVPIMADEAVFDATDALRLVREEAVDYLNIKLSKSGGIWEALKINAIAEAAGMACMIGCMSESRLALSAKAHVAAARQNIRFCDLDACFEHAEDPVQGGIVYNGYQITIPDEPGIGADVDPAFLARCLKSEIAKV</sequence>
<feature type="binding site" evidence="6">
    <location>
        <position position="251"/>
    </location>
    <ligand>
        <name>Mg(2+)</name>
        <dbReference type="ChEBI" id="CHEBI:18420"/>
    </ligand>
</feature>
<dbReference type="Gene3D" id="3.30.390.10">
    <property type="entry name" value="Enolase-like, N-terminal domain"/>
    <property type="match status" value="1"/>
</dbReference>
<dbReference type="SFLD" id="SFLDF00009">
    <property type="entry name" value="o-succinylbenzoate_synthase"/>
    <property type="match status" value="1"/>
</dbReference>
<feature type="active site" description="Proton acceptor; specific for (S)-substrate epimerization" evidence="5">
    <location>
        <position position="300"/>
    </location>
</feature>
<dbReference type="Pfam" id="PF02746">
    <property type="entry name" value="MR_MLE_N"/>
    <property type="match status" value="1"/>
</dbReference>
<feature type="binding site" evidence="6">
    <location>
        <position position="276"/>
    </location>
    <ligand>
        <name>Mg(2+)</name>
        <dbReference type="ChEBI" id="CHEBI:18420"/>
    </ligand>
</feature>